<dbReference type="SUPFAM" id="SSF51445">
    <property type="entry name" value="(Trans)glycosidases"/>
    <property type="match status" value="1"/>
</dbReference>
<keyword evidence="3" id="KW-0326">Glycosidase</keyword>
<dbReference type="PROSITE" id="PS51904">
    <property type="entry name" value="GLYCOSYL_HYDROL_F25_2"/>
    <property type="match status" value="1"/>
</dbReference>
<keyword evidence="6" id="KW-1185">Reference proteome</keyword>
<comment type="caution">
    <text evidence="5">The sequence shown here is derived from an EMBL/GenBank/DDBJ whole genome shotgun (WGS) entry which is preliminary data.</text>
</comment>
<evidence type="ECO:0000256" key="3">
    <source>
        <dbReference type="ARBA" id="ARBA00023295"/>
    </source>
</evidence>
<sequence>MKKVYKWILLCCLLGVCAAVVIVYLFIMKTAGVEIDKTMYPVTGIDVSNHTGKIDFAQVKEQGVDFVIIKATEGANFKDESFERNYSNAQNADIPVGAYHFFRFNRSGKEQAKNFLKHIKGKRFELPLVLDVEEWGNSGSSKREEVVAELQNFIDEVESQVKKKVMIYTNESGYRTYIKGNFDTKSIWICSFSKSPNIDAKWTLWQHSHIGKLKGAEGWIDLNTFNGSRAEWNNYLSAE</sequence>
<evidence type="ECO:0000313" key="6">
    <source>
        <dbReference type="Proteomes" id="UP001597544"/>
    </source>
</evidence>
<evidence type="ECO:0000256" key="4">
    <source>
        <dbReference type="SAM" id="Phobius"/>
    </source>
</evidence>
<protein>
    <submittedName>
        <fullName evidence="5">Glycoside hydrolase family 25 protein</fullName>
    </submittedName>
</protein>
<dbReference type="Proteomes" id="UP001597544">
    <property type="component" value="Unassembled WGS sequence"/>
</dbReference>
<dbReference type="PANTHER" id="PTHR34135:SF2">
    <property type="entry name" value="LYSOZYME"/>
    <property type="match status" value="1"/>
</dbReference>
<comment type="similarity">
    <text evidence="1">Belongs to the glycosyl hydrolase 25 family.</text>
</comment>
<organism evidence="5 6">
    <name type="scientific">Pontibacter locisalis</name>
    <dbReference type="NCBI Taxonomy" id="1719035"/>
    <lineage>
        <taxon>Bacteria</taxon>
        <taxon>Pseudomonadati</taxon>
        <taxon>Bacteroidota</taxon>
        <taxon>Cytophagia</taxon>
        <taxon>Cytophagales</taxon>
        <taxon>Hymenobacteraceae</taxon>
        <taxon>Pontibacter</taxon>
    </lineage>
</organism>
<dbReference type="InterPro" id="IPR002053">
    <property type="entry name" value="Glyco_hydro_25"/>
</dbReference>
<evidence type="ECO:0000313" key="5">
    <source>
        <dbReference type="EMBL" id="MFD2514186.1"/>
    </source>
</evidence>
<dbReference type="InterPro" id="IPR017853">
    <property type="entry name" value="GH"/>
</dbReference>
<dbReference type="Pfam" id="PF01183">
    <property type="entry name" value="Glyco_hydro_25"/>
    <property type="match status" value="1"/>
</dbReference>
<proteinExistence type="inferred from homology"/>
<keyword evidence="4" id="KW-0472">Membrane</keyword>
<dbReference type="GO" id="GO:0016787">
    <property type="term" value="F:hydrolase activity"/>
    <property type="evidence" value="ECO:0007669"/>
    <property type="project" value="UniProtKB-KW"/>
</dbReference>
<name>A0ABW5IKW6_9BACT</name>
<accession>A0ABW5IKW6</accession>
<keyword evidence="4" id="KW-0812">Transmembrane</keyword>
<evidence type="ECO:0000256" key="2">
    <source>
        <dbReference type="ARBA" id="ARBA00022801"/>
    </source>
</evidence>
<reference evidence="6" key="1">
    <citation type="journal article" date="2019" name="Int. J. Syst. Evol. Microbiol.">
        <title>The Global Catalogue of Microorganisms (GCM) 10K type strain sequencing project: providing services to taxonomists for standard genome sequencing and annotation.</title>
        <authorList>
            <consortium name="The Broad Institute Genomics Platform"/>
            <consortium name="The Broad Institute Genome Sequencing Center for Infectious Disease"/>
            <person name="Wu L."/>
            <person name="Ma J."/>
        </authorList>
    </citation>
    <scope>NUCLEOTIDE SEQUENCE [LARGE SCALE GENOMIC DNA]</scope>
    <source>
        <strain evidence="6">KCTC 42498</strain>
    </source>
</reference>
<dbReference type="EMBL" id="JBHULU010000013">
    <property type="protein sequence ID" value="MFD2514186.1"/>
    <property type="molecule type" value="Genomic_DNA"/>
</dbReference>
<evidence type="ECO:0000256" key="1">
    <source>
        <dbReference type="ARBA" id="ARBA00010646"/>
    </source>
</evidence>
<dbReference type="Gene3D" id="3.20.20.80">
    <property type="entry name" value="Glycosidases"/>
    <property type="match status" value="1"/>
</dbReference>
<keyword evidence="2 5" id="KW-0378">Hydrolase</keyword>
<keyword evidence="4" id="KW-1133">Transmembrane helix</keyword>
<gene>
    <name evidence="5" type="ORF">ACFSRY_09935</name>
</gene>
<dbReference type="InterPro" id="IPR018077">
    <property type="entry name" value="Glyco_hydro_fam25_subgr"/>
</dbReference>
<feature type="transmembrane region" description="Helical" evidence="4">
    <location>
        <begin position="7"/>
        <end position="27"/>
    </location>
</feature>
<dbReference type="SMART" id="SM00641">
    <property type="entry name" value="Glyco_25"/>
    <property type="match status" value="1"/>
</dbReference>
<dbReference type="RefSeq" id="WP_377506260.1">
    <property type="nucleotide sequence ID" value="NZ_JBHULU010000013.1"/>
</dbReference>
<dbReference type="PANTHER" id="PTHR34135">
    <property type="entry name" value="LYSOZYME"/>
    <property type="match status" value="1"/>
</dbReference>